<sequence>MGNGKYCTWFQDDDGIWQTDCNEGHIFETGSPFQNDFRFCPYCRKRIEIDYPATHSSRDGEKNERA</sequence>
<comment type="caution">
    <text evidence="1">The sequence shown here is derived from an EMBL/GenBank/DDBJ whole genome shotgun (WGS) entry which is preliminary data.</text>
</comment>
<accession>A0A0F9KI93</accession>
<organism evidence="1">
    <name type="scientific">marine sediment metagenome</name>
    <dbReference type="NCBI Taxonomy" id="412755"/>
    <lineage>
        <taxon>unclassified sequences</taxon>
        <taxon>metagenomes</taxon>
        <taxon>ecological metagenomes</taxon>
    </lineage>
</organism>
<proteinExistence type="predicted"/>
<dbReference type="EMBL" id="LAZR01015009">
    <property type="protein sequence ID" value="KKM15020.1"/>
    <property type="molecule type" value="Genomic_DNA"/>
</dbReference>
<name>A0A0F9KI93_9ZZZZ</name>
<gene>
    <name evidence="1" type="ORF">LCGC14_1700310</name>
</gene>
<evidence type="ECO:0000313" key="1">
    <source>
        <dbReference type="EMBL" id="KKM15020.1"/>
    </source>
</evidence>
<protein>
    <submittedName>
        <fullName evidence="1">Uncharacterized protein</fullName>
    </submittedName>
</protein>
<reference evidence="1" key="1">
    <citation type="journal article" date="2015" name="Nature">
        <title>Complex archaea that bridge the gap between prokaryotes and eukaryotes.</title>
        <authorList>
            <person name="Spang A."/>
            <person name="Saw J.H."/>
            <person name="Jorgensen S.L."/>
            <person name="Zaremba-Niedzwiedzka K."/>
            <person name="Martijn J."/>
            <person name="Lind A.E."/>
            <person name="van Eijk R."/>
            <person name="Schleper C."/>
            <person name="Guy L."/>
            <person name="Ettema T.J."/>
        </authorList>
    </citation>
    <scope>NUCLEOTIDE SEQUENCE</scope>
</reference>
<dbReference type="AlphaFoldDB" id="A0A0F9KI93"/>